<evidence type="ECO:0008006" key="3">
    <source>
        <dbReference type="Google" id="ProtNLM"/>
    </source>
</evidence>
<protein>
    <recommendedName>
        <fullName evidence="3">Glycoside hydrolase family 42 N-terminal domain-containing protein</fullName>
    </recommendedName>
</protein>
<name>A0A6C2U477_PONDE</name>
<dbReference type="EMBL" id="CAAHFG010000002">
    <property type="protein sequence ID" value="VGO14868.1"/>
    <property type="molecule type" value="Genomic_DNA"/>
</dbReference>
<dbReference type="Gene3D" id="3.20.20.80">
    <property type="entry name" value="Glycosidases"/>
    <property type="match status" value="1"/>
</dbReference>
<keyword evidence="2" id="KW-1185">Reference proteome</keyword>
<gene>
    <name evidence="1" type="ORF">PDESU_03438</name>
</gene>
<evidence type="ECO:0000313" key="2">
    <source>
        <dbReference type="Proteomes" id="UP000366872"/>
    </source>
</evidence>
<dbReference type="AlphaFoldDB" id="A0A6C2U477"/>
<organism evidence="1 2">
    <name type="scientific">Pontiella desulfatans</name>
    <dbReference type="NCBI Taxonomy" id="2750659"/>
    <lineage>
        <taxon>Bacteria</taxon>
        <taxon>Pseudomonadati</taxon>
        <taxon>Kiritimatiellota</taxon>
        <taxon>Kiritimatiellia</taxon>
        <taxon>Kiritimatiellales</taxon>
        <taxon>Pontiellaceae</taxon>
        <taxon>Pontiella</taxon>
    </lineage>
</organism>
<accession>A0A6C2U477</accession>
<proteinExistence type="predicted"/>
<reference evidence="1 2" key="1">
    <citation type="submission" date="2019-04" db="EMBL/GenBank/DDBJ databases">
        <authorList>
            <person name="Van Vliet M D."/>
        </authorList>
    </citation>
    <scope>NUCLEOTIDE SEQUENCE [LARGE SCALE GENOMIC DNA]</scope>
    <source>
        <strain evidence="1 2">F1</strain>
    </source>
</reference>
<dbReference type="InterPro" id="IPR017853">
    <property type="entry name" value="GH"/>
</dbReference>
<dbReference type="Proteomes" id="UP000366872">
    <property type="component" value="Unassembled WGS sequence"/>
</dbReference>
<dbReference type="SUPFAM" id="SSF51445">
    <property type="entry name" value="(Trans)glycosidases"/>
    <property type="match status" value="1"/>
</dbReference>
<sequence>MKQFMAVMVFAALVVSASGRDGLGISSWCGWRPGQVSKADCPELRSVPLVLGWNKLEPEPGHYEFDRHIGEPLRAAMEDDLFVTMMVWVRPGTPHWLFDEMGVPRVYTDRDVDPLGKKMSKENNLHPYYLNPAYQDRFFKLIDAFGAYVNGLPNELRERVVFIQSAEGSTGDGQPYKGKPIEAEYVISKPDWNDFRRETWMRYQKAFKGIPILVNSDANTAEENDWMFQNMDVIALKHGMFSHGYHVSDNVGRLEKFDAITKSAGKQGIPLLTRGEMDGEMHVYGWSTRNIPQALYWSGVFATHCRLDIWNIPHQALEDEANWPAYAFFNRYAGLTDPSSSPRAFCALRDGLDASDFERFPVSAFGGREGRKNDVDRYLKIAAAFEQYGARMDDPNKAVGHGMVNRKRMGYNDVGWGIMPGNYSRFLTQVAPGSGDVGLWSVDDSVYGRFARSFEQKSGKKQLRFRLDEHFSAEKVEVRVVYLDRGRGQWSLGIAGKSGTKRMQNADSGEWKTMTVSLPRKLLRNAELLLSHEGGDDTIFHMVEVEKYDR</sequence>
<evidence type="ECO:0000313" key="1">
    <source>
        <dbReference type="EMBL" id="VGO14868.1"/>
    </source>
</evidence>